<dbReference type="InterPro" id="IPR041657">
    <property type="entry name" value="HTH_17"/>
</dbReference>
<organism evidence="2 3">
    <name type="scientific">Cellulophaga tyrosinoxydans</name>
    <dbReference type="NCBI Taxonomy" id="504486"/>
    <lineage>
        <taxon>Bacteria</taxon>
        <taxon>Pseudomonadati</taxon>
        <taxon>Bacteroidota</taxon>
        <taxon>Flavobacteriia</taxon>
        <taxon>Flavobacteriales</taxon>
        <taxon>Flavobacteriaceae</taxon>
        <taxon>Cellulophaga</taxon>
    </lineage>
</organism>
<evidence type="ECO:0000259" key="1">
    <source>
        <dbReference type="Pfam" id="PF12728"/>
    </source>
</evidence>
<feature type="domain" description="Helix-turn-helix" evidence="1">
    <location>
        <begin position="41"/>
        <end position="84"/>
    </location>
</feature>
<reference evidence="2 3" key="1">
    <citation type="submission" date="2017-04" db="EMBL/GenBank/DDBJ databases">
        <authorList>
            <person name="Afonso C.L."/>
            <person name="Miller P.J."/>
            <person name="Scott M.A."/>
            <person name="Spackman E."/>
            <person name="Goraichik I."/>
            <person name="Dimitrov K.M."/>
            <person name="Suarez D.L."/>
            <person name="Swayne D.E."/>
        </authorList>
    </citation>
    <scope>NUCLEOTIDE SEQUENCE [LARGE SCALE GENOMIC DNA]</scope>
    <source>
        <strain evidence="2 3">DSM 21164</strain>
    </source>
</reference>
<dbReference type="Proteomes" id="UP000192360">
    <property type="component" value="Unassembled WGS sequence"/>
</dbReference>
<sequence>MKQIQFIGTTPTALIDLIDETVKNRLNDLKKHLQPKEPNVYLSRNDVAEMLQIDLSSVHNWTKKGILTAYQISGRVYYKRDEVENAIVELKK</sequence>
<keyword evidence="3" id="KW-1185">Reference proteome</keyword>
<evidence type="ECO:0000313" key="3">
    <source>
        <dbReference type="Proteomes" id="UP000192360"/>
    </source>
</evidence>
<evidence type="ECO:0000313" key="2">
    <source>
        <dbReference type="EMBL" id="SMC33695.1"/>
    </source>
</evidence>
<gene>
    <name evidence="2" type="ORF">SAMN05660703_0273</name>
</gene>
<dbReference type="STRING" id="504486.SAMN05660703_0273"/>
<protein>
    <submittedName>
        <fullName evidence="2">Helix-turn-helix domain-containing protein</fullName>
    </submittedName>
</protein>
<accession>A0A1W1YC20</accession>
<dbReference type="EMBL" id="FWXO01000001">
    <property type="protein sequence ID" value="SMC33695.1"/>
    <property type="molecule type" value="Genomic_DNA"/>
</dbReference>
<name>A0A1W1YC20_9FLAO</name>
<proteinExistence type="predicted"/>
<dbReference type="SUPFAM" id="SSF46955">
    <property type="entry name" value="Putative DNA-binding domain"/>
    <property type="match status" value="1"/>
</dbReference>
<dbReference type="AlphaFoldDB" id="A0A1W1YC20"/>
<dbReference type="InterPro" id="IPR009061">
    <property type="entry name" value="DNA-bd_dom_put_sf"/>
</dbReference>
<dbReference type="Pfam" id="PF12728">
    <property type="entry name" value="HTH_17"/>
    <property type="match status" value="1"/>
</dbReference>
<dbReference type="RefSeq" id="WP_084060685.1">
    <property type="nucleotide sequence ID" value="NZ_FWXO01000001.1"/>
</dbReference>
<dbReference type="OrthoDB" id="1097811at2"/>